<dbReference type="InterPro" id="IPR000719">
    <property type="entry name" value="Prot_kinase_dom"/>
</dbReference>
<proteinExistence type="predicted"/>
<dbReference type="GO" id="GO:0004674">
    <property type="term" value="F:protein serine/threonine kinase activity"/>
    <property type="evidence" value="ECO:0007669"/>
    <property type="project" value="TreeGrafter"/>
</dbReference>
<name>A0A292PXW6_9PEZI</name>
<dbReference type="GO" id="GO:0005524">
    <property type="term" value="F:ATP binding"/>
    <property type="evidence" value="ECO:0007669"/>
    <property type="project" value="InterPro"/>
</dbReference>
<protein>
    <recommendedName>
        <fullName evidence="2">Protein kinase domain-containing protein</fullName>
    </recommendedName>
</protein>
<accession>A0A292PXW6</accession>
<evidence type="ECO:0000313" key="4">
    <source>
        <dbReference type="Proteomes" id="UP001412239"/>
    </source>
</evidence>
<dbReference type="Gene3D" id="3.30.200.20">
    <property type="entry name" value="Phosphorylase Kinase, domain 1"/>
    <property type="match status" value="1"/>
</dbReference>
<feature type="region of interest" description="Disordered" evidence="1">
    <location>
        <begin position="494"/>
        <end position="581"/>
    </location>
</feature>
<evidence type="ECO:0000259" key="2">
    <source>
        <dbReference type="PROSITE" id="PS50011"/>
    </source>
</evidence>
<dbReference type="Proteomes" id="UP001412239">
    <property type="component" value="Unassembled WGS sequence"/>
</dbReference>
<dbReference type="CDD" id="cd00180">
    <property type="entry name" value="PKc"/>
    <property type="match status" value="1"/>
</dbReference>
<feature type="compositionally biased region" description="Low complexity" evidence="1">
    <location>
        <begin position="528"/>
        <end position="565"/>
    </location>
</feature>
<organism evidence="3 4">
    <name type="scientific">Tuber aestivum</name>
    <name type="common">summer truffle</name>
    <dbReference type="NCBI Taxonomy" id="59557"/>
    <lineage>
        <taxon>Eukaryota</taxon>
        <taxon>Fungi</taxon>
        <taxon>Dikarya</taxon>
        <taxon>Ascomycota</taxon>
        <taxon>Pezizomycotina</taxon>
        <taxon>Pezizomycetes</taxon>
        <taxon>Pezizales</taxon>
        <taxon>Tuberaceae</taxon>
        <taxon>Tuber</taxon>
    </lineage>
</organism>
<dbReference type="PANTHER" id="PTHR24359:SF1">
    <property type="entry name" value="INHIBITOR OF NUCLEAR FACTOR KAPPA-B KINASE EPSILON SUBUNIT HOMOLOG 1-RELATED"/>
    <property type="match status" value="1"/>
</dbReference>
<dbReference type="Gene3D" id="1.10.510.10">
    <property type="entry name" value="Transferase(Phosphotransferase) domain 1"/>
    <property type="match status" value="1"/>
</dbReference>
<gene>
    <name evidence="3" type="ORF">GSTUAT00004420001</name>
</gene>
<dbReference type="SUPFAM" id="SSF56112">
    <property type="entry name" value="Protein kinase-like (PK-like)"/>
    <property type="match status" value="1"/>
</dbReference>
<dbReference type="AlphaFoldDB" id="A0A292PXW6"/>
<dbReference type="PROSITE" id="PS50011">
    <property type="entry name" value="PROTEIN_KINASE_DOM"/>
    <property type="match status" value="1"/>
</dbReference>
<feature type="domain" description="Protein kinase" evidence="2">
    <location>
        <begin position="145"/>
        <end position="465"/>
    </location>
</feature>
<evidence type="ECO:0000313" key="3">
    <source>
        <dbReference type="EMBL" id="CUS11468.1"/>
    </source>
</evidence>
<dbReference type="SMART" id="SM00220">
    <property type="entry name" value="S_TKc"/>
    <property type="match status" value="1"/>
</dbReference>
<evidence type="ECO:0000256" key="1">
    <source>
        <dbReference type="SAM" id="MobiDB-lite"/>
    </source>
</evidence>
<feature type="compositionally biased region" description="Polar residues" evidence="1">
    <location>
        <begin position="566"/>
        <end position="581"/>
    </location>
</feature>
<reference evidence="3" key="1">
    <citation type="submission" date="2015-10" db="EMBL/GenBank/DDBJ databases">
        <authorList>
            <person name="Regsiter A."/>
            <person name="william w."/>
        </authorList>
    </citation>
    <scope>NUCLEOTIDE SEQUENCE</scope>
    <source>
        <strain evidence="3">Montdore</strain>
    </source>
</reference>
<dbReference type="Pfam" id="PF00069">
    <property type="entry name" value="Pkinase"/>
    <property type="match status" value="1"/>
</dbReference>
<dbReference type="EMBL" id="LN891020">
    <property type="protein sequence ID" value="CUS11468.1"/>
    <property type="molecule type" value="Genomic_DNA"/>
</dbReference>
<sequence length="581" mass="65117">MSTNSKTEELRRQILNRQLVVLNERRFFPDYALKQVVTRDAVTGVIMESGIERHDHTTVIDRILGGAQKIFCILVCIRHVNSITILLRCGIQDAKLALSREELQSDSIGLESHLADEFYQQQWSFIAPIFKSGVQKLPKSCILPFKEERVLAEGGCGALLRVVLYRSHQELVSSDHESGDTVVVARKRIKRISAISRPEKDFENERGPLEFLRQLGHPHIIELLGSYHQEDDYNFFFPLADGSLQDLFEKGHQHFKIGPEGFYSSIVGLSSAINHIHNFTCESGGTNDNYKGYHRDLKPGNILIQQGKLIISDFGLSKFKEDAFPSSTIHRFGTEAYLPPEACDLSPESTFEDQTVGRGVDIWAFGCILAEIATYLLLRPEGVGEFRTKRTTRVHPNVVDNSFHAHNQVKEEVNEWLKHLEELAERDSQISRLVQLARKTLIPDRKERPTAQVVLDEVSALHPENAEYMKLLAWKQPPGQKQEVSQTDKYQDVDMILGPSPDTLPPAPSGLRPPRVPNRRPAAQSSFLSEPSPVLGGSSLLSEPSPVLGGSSLLSEPSPLLGGSSFMSEQSQLWKRNPGSH</sequence>
<keyword evidence="4" id="KW-1185">Reference proteome</keyword>
<dbReference type="InterPro" id="IPR011009">
    <property type="entry name" value="Kinase-like_dom_sf"/>
</dbReference>
<dbReference type="PANTHER" id="PTHR24359">
    <property type="entry name" value="SERINE/THREONINE-PROTEIN KINASE SBK1"/>
    <property type="match status" value="1"/>
</dbReference>